<comment type="subcellular location">
    <subcellularLocation>
        <location evidence="1">Membrane</location>
        <topology evidence="1">Single-pass membrane protein</topology>
    </subcellularLocation>
</comment>
<dbReference type="OrthoDB" id="9816242at2"/>
<keyword evidence="7" id="KW-0614">Plasmid</keyword>
<dbReference type="KEGG" id="pox:MB84_29970"/>
<feature type="transmembrane region" description="Helical" evidence="5">
    <location>
        <begin position="32"/>
        <end position="56"/>
    </location>
</feature>
<evidence type="ECO:0000313" key="7">
    <source>
        <dbReference type="EMBL" id="AKK24989.1"/>
    </source>
</evidence>
<dbReference type="InterPro" id="IPR032710">
    <property type="entry name" value="NTF2-like_dom_sf"/>
</dbReference>
<protein>
    <submittedName>
        <fullName evidence="7">Type VI secretion protein</fullName>
    </submittedName>
</protein>
<feature type="domain" description="Bacterial virulence protein VirB8" evidence="6">
    <location>
        <begin position="25"/>
        <end position="220"/>
    </location>
</feature>
<dbReference type="CDD" id="cd16424">
    <property type="entry name" value="VirB8"/>
    <property type="match status" value="1"/>
</dbReference>
<evidence type="ECO:0000259" key="6">
    <source>
        <dbReference type="Pfam" id="PF04335"/>
    </source>
</evidence>
<sequence>MIFGRGTFKGDANTQSLQLGGSNKLKQERNRAYLFIGLLLFVVGGMASAITVLASIHTVIPVVSVMDANGHVLKQQVVDRQTITGQESFVQSQVYDFIMDCNTFDPAWRQRFADLCRLHATPDVARQYDAETAAENAHNPYYLVGQGGRRYPKITGITSLGKDAYQVSFQSITEKAGTEPKTEYYTALVRYTFTFKPLALGDRWENALGFAATAYRKDQELSRQ</sequence>
<dbReference type="EMBL" id="CP011519">
    <property type="protein sequence ID" value="AKK24989.1"/>
    <property type="molecule type" value="Genomic_DNA"/>
</dbReference>
<gene>
    <name evidence="7" type="ORF">MB84_29970</name>
</gene>
<dbReference type="RefSeq" id="WP_052654729.1">
    <property type="nucleotide sequence ID" value="NZ_CP011519.2"/>
</dbReference>
<dbReference type="InterPro" id="IPR007430">
    <property type="entry name" value="VirB8"/>
</dbReference>
<dbReference type="GO" id="GO:0016020">
    <property type="term" value="C:membrane"/>
    <property type="evidence" value="ECO:0007669"/>
    <property type="project" value="UniProtKB-SubCell"/>
</dbReference>
<evidence type="ECO:0000256" key="5">
    <source>
        <dbReference type="SAM" id="Phobius"/>
    </source>
</evidence>
<geneLocation type="plasmid" evidence="7 8">
    <name>pPO70-2</name>
</geneLocation>
<keyword evidence="2 5" id="KW-0812">Transmembrane</keyword>
<evidence type="ECO:0000256" key="3">
    <source>
        <dbReference type="ARBA" id="ARBA00022989"/>
    </source>
</evidence>
<accession>A0A0G3ICS7</accession>
<evidence type="ECO:0000313" key="8">
    <source>
        <dbReference type="Proteomes" id="UP000035050"/>
    </source>
</evidence>
<keyword evidence="8" id="KW-1185">Reference proteome</keyword>
<evidence type="ECO:0000256" key="2">
    <source>
        <dbReference type="ARBA" id="ARBA00022692"/>
    </source>
</evidence>
<keyword evidence="4 5" id="KW-0472">Membrane</keyword>
<evidence type="ECO:0000256" key="4">
    <source>
        <dbReference type="ARBA" id="ARBA00023136"/>
    </source>
</evidence>
<dbReference type="PATRIC" id="fig|573737.6.peg.6053"/>
<dbReference type="SUPFAM" id="SSF54427">
    <property type="entry name" value="NTF2-like"/>
    <property type="match status" value="1"/>
</dbReference>
<dbReference type="Proteomes" id="UP000035050">
    <property type="component" value="Plasmid pPO70-2"/>
</dbReference>
<name>A0A0G3ICS7_9BURK</name>
<keyword evidence="3 5" id="KW-1133">Transmembrane helix</keyword>
<dbReference type="AlphaFoldDB" id="A0A0G3ICS7"/>
<dbReference type="Pfam" id="PF04335">
    <property type="entry name" value="VirB8"/>
    <property type="match status" value="1"/>
</dbReference>
<organism evidence="7 8">
    <name type="scientific">Pandoraea oxalativorans</name>
    <dbReference type="NCBI Taxonomy" id="573737"/>
    <lineage>
        <taxon>Bacteria</taxon>
        <taxon>Pseudomonadati</taxon>
        <taxon>Pseudomonadota</taxon>
        <taxon>Betaproteobacteria</taxon>
        <taxon>Burkholderiales</taxon>
        <taxon>Burkholderiaceae</taxon>
        <taxon>Pandoraea</taxon>
    </lineage>
</organism>
<dbReference type="Gene3D" id="3.10.450.230">
    <property type="entry name" value="VirB8 protein"/>
    <property type="match status" value="1"/>
</dbReference>
<proteinExistence type="predicted"/>
<evidence type="ECO:0000256" key="1">
    <source>
        <dbReference type="ARBA" id="ARBA00004167"/>
    </source>
</evidence>
<reference evidence="7" key="1">
    <citation type="submission" date="2016-06" db="EMBL/GenBank/DDBJ databases">
        <title>Pandoraea oxalativorans DSM 23570 Genome Sequencing.</title>
        <authorList>
            <person name="Ee R."/>
            <person name="Lim Y.-L."/>
            <person name="Yong D."/>
            <person name="Yin W.-F."/>
            <person name="Chan K.-G."/>
        </authorList>
    </citation>
    <scope>NUCLEOTIDE SEQUENCE</scope>
    <source>
        <strain evidence="7">DSM 23570</strain>
        <plasmid evidence="7">pPO70-2</plasmid>
    </source>
</reference>